<dbReference type="EMBL" id="JAGGKV010000006">
    <property type="protein sequence ID" value="MBP1963756.1"/>
    <property type="molecule type" value="Genomic_DNA"/>
</dbReference>
<dbReference type="EC" id="3.1.21.-" evidence="4"/>
<dbReference type="InterPro" id="IPR032466">
    <property type="entry name" value="Metal_Hydrolase"/>
</dbReference>
<evidence type="ECO:0000313" key="4">
    <source>
        <dbReference type="EMBL" id="MBP1963756.1"/>
    </source>
</evidence>
<dbReference type="SUPFAM" id="SSF51556">
    <property type="entry name" value="Metallo-dependent hydrolases"/>
    <property type="match status" value="1"/>
</dbReference>
<dbReference type="InterPro" id="IPR018228">
    <property type="entry name" value="DNase_TatD-rel_CS"/>
</dbReference>
<dbReference type="CDD" id="cd01310">
    <property type="entry name" value="TatD_DNAse"/>
    <property type="match status" value="1"/>
</dbReference>
<keyword evidence="1" id="KW-0540">Nuclease</keyword>
<dbReference type="Pfam" id="PF01026">
    <property type="entry name" value="TatD_DNase"/>
    <property type="match status" value="1"/>
</dbReference>
<organism evidence="4 5">
    <name type="scientific">Paenibacillus aceris</name>
    <dbReference type="NCBI Taxonomy" id="869555"/>
    <lineage>
        <taxon>Bacteria</taxon>
        <taxon>Bacillati</taxon>
        <taxon>Bacillota</taxon>
        <taxon>Bacilli</taxon>
        <taxon>Bacillales</taxon>
        <taxon>Paenibacillaceae</taxon>
        <taxon>Paenibacillus</taxon>
    </lineage>
</organism>
<dbReference type="PANTHER" id="PTHR10060:SF15">
    <property type="entry name" value="DEOXYRIBONUCLEASE TATDN1"/>
    <property type="match status" value="1"/>
</dbReference>
<keyword evidence="5" id="KW-1185">Reference proteome</keyword>
<gene>
    <name evidence="4" type="ORF">J2Z65_002975</name>
</gene>
<protein>
    <submittedName>
        <fullName evidence="4">TatD DNase family protein</fullName>
        <ecNumber evidence="4">3.1.21.-</ecNumber>
    </submittedName>
</protein>
<keyword evidence="2" id="KW-0479">Metal-binding</keyword>
<dbReference type="Gene3D" id="3.20.20.140">
    <property type="entry name" value="Metal-dependent hydrolases"/>
    <property type="match status" value="1"/>
</dbReference>
<name>A0ABS4I012_9BACL</name>
<comment type="caution">
    <text evidence="4">The sequence shown here is derived from an EMBL/GenBank/DDBJ whole genome shotgun (WGS) entry which is preliminary data.</text>
</comment>
<dbReference type="Proteomes" id="UP001519344">
    <property type="component" value="Unassembled WGS sequence"/>
</dbReference>
<dbReference type="PROSITE" id="PS01091">
    <property type="entry name" value="TATD_3"/>
    <property type="match status" value="1"/>
</dbReference>
<accession>A0ABS4I012</accession>
<dbReference type="GO" id="GO:0016787">
    <property type="term" value="F:hydrolase activity"/>
    <property type="evidence" value="ECO:0007669"/>
    <property type="project" value="UniProtKB-KW"/>
</dbReference>
<dbReference type="PANTHER" id="PTHR10060">
    <property type="entry name" value="TATD FAMILY DEOXYRIBONUCLEASE"/>
    <property type="match status" value="1"/>
</dbReference>
<dbReference type="PIRSF" id="PIRSF005902">
    <property type="entry name" value="DNase_TatD"/>
    <property type="match status" value="1"/>
</dbReference>
<evidence type="ECO:0000313" key="5">
    <source>
        <dbReference type="Proteomes" id="UP001519344"/>
    </source>
</evidence>
<evidence type="ECO:0000256" key="3">
    <source>
        <dbReference type="ARBA" id="ARBA00022801"/>
    </source>
</evidence>
<evidence type="ECO:0000256" key="1">
    <source>
        <dbReference type="ARBA" id="ARBA00022722"/>
    </source>
</evidence>
<evidence type="ECO:0000256" key="2">
    <source>
        <dbReference type="ARBA" id="ARBA00022723"/>
    </source>
</evidence>
<reference evidence="4 5" key="1">
    <citation type="submission" date="2021-03" db="EMBL/GenBank/DDBJ databases">
        <title>Genomic Encyclopedia of Type Strains, Phase IV (KMG-IV): sequencing the most valuable type-strain genomes for metagenomic binning, comparative biology and taxonomic classification.</title>
        <authorList>
            <person name="Goeker M."/>
        </authorList>
    </citation>
    <scope>NUCLEOTIDE SEQUENCE [LARGE SCALE GENOMIC DNA]</scope>
    <source>
        <strain evidence="4 5">DSM 24950</strain>
    </source>
</reference>
<dbReference type="InterPro" id="IPR050891">
    <property type="entry name" value="TatD-type_Hydrolase"/>
</dbReference>
<keyword evidence="3 4" id="KW-0378">Hydrolase</keyword>
<proteinExistence type="predicted"/>
<sequence>MNRQLIDIGVNLMHRSFERDRDEVVGRSVEAGVSPLVLTGTSERNSDAAARYAAKFPGQLFTTAGVHPHDTRNCTSRTRDTLRRLAKMSQVVAIGECGLDYNRDFSPRDVQRTWFEEQIQLACELEMPLFLHEREAHPDFVRILKPYLGTGKSKAVVHCFTGTLQELDVYLQLGLYIGITGWICDERRGKHLRELVKRIPLERLMLETDAPFLTPRDLPVKPQDGRNEPVFLPHVAATVAHCLGKTVEEVAEATTRTAREFFGLR</sequence>
<dbReference type="InterPro" id="IPR001130">
    <property type="entry name" value="TatD-like"/>
</dbReference>